<dbReference type="HOGENOM" id="CLU_3408537_0_0_6"/>
<sequence>MVPTSELADADNGSAYTAEQTRGRLACCC</sequence>
<proteinExistence type="predicted"/>
<name>C1DIQ3_AZOVD</name>
<evidence type="ECO:0000313" key="1">
    <source>
        <dbReference type="EMBL" id="ACO78734.1"/>
    </source>
</evidence>
<organism evidence="1 2">
    <name type="scientific">Azotobacter vinelandii (strain DJ / ATCC BAA-1303)</name>
    <dbReference type="NCBI Taxonomy" id="322710"/>
    <lineage>
        <taxon>Bacteria</taxon>
        <taxon>Pseudomonadati</taxon>
        <taxon>Pseudomonadota</taxon>
        <taxon>Gammaproteobacteria</taxon>
        <taxon>Pseudomonadales</taxon>
        <taxon>Pseudomonadaceae</taxon>
        <taxon>Azotobacter</taxon>
    </lineage>
</organism>
<gene>
    <name evidence="1" type="ordered locus">Avin_25540</name>
</gene>
<accession>C1DIQ3</accession>
<dbReference type="EMBL" id="CP001157">
    <property type="protein sequence ID" value="ACO78734.1"/>
    <property type="molecule type" value="Genomic_DNA"/>
</dbReference>
<reference evidence="1 2" key="1">
    <citation type="journal article" date="2009" name="J. Bacteriol.">
        <title>Genome sequence of Azotobacter vinelandii, an obligate aerobe specialized to support diverse anaerobic metabolic processes.</title>
        <authorList>
            <person name="Setubal J.C."/>
            <person name="dos Santos P."/>
            <person name="Goldman B.S."/>
            <person name="Ertesvag H."/>
            <person name="Espin G."/>
            <person name="Rubio L.M."/>
            <person name="Valla S."/>
            <person name="Almeida N.F."/>
            <person name="Balasubramanian D."/>
            <person name="Cromes L."/>
            <person name="Curatti L."/>
            <person name="Du Z."/>
            <person name="Godsy E."/>
            <person name="Goodner B."/>
            <person name="Hellner-Burris K."/>
            <person name="Hernandez J.A."/>
            <person name="Houmiel K."/>
            <person name="Imperial J."/>
            <person name="Kennedy C."/>
            <person name="Larson T.J."/>
            <person name="Latreille P."/>
            <person name="Ligon L.S."/>
            <person name="Lu J."/>
            <person name="Maerk M."/>
            <person name="Miller N.M."/>
            <person name="Norton S."/>
            <person name="O'Carroll I.P."/>
            <person name="Paulsen I."/>
            <person name="Raulfs E.C."/>
            <person name="Roemer R."/>
            <person name="Rosser J."/>
            <person name="Segura D."/>
            <person name="Slater S."/>
            <person name="Stricklin S.L."/>
            <person name="Studholme D.J."/>
            <person name="Sun J."/>
            <person name="Viana C.J."/>
            <person name="Wallin E."/>
            <person name="Wang B."/>
            <person name="Wheeler C."/>
            <person name="Zhu H."/>
            <person name="Dean D.R."/>
            <person name="Dixon R."/>
            <person name="Wood D."/>
        </authorList>
    </citation>
    <scope>NUCLEOTIDE SEQUENCE [LARGE SCALE GENOMIC DNA]</scope>
    <source>
        <strain evidence="2">DJ / ATCC BAA-1303</strain>
    </source>
</reference>
<protein>
    <submittedName>
        <fullName evidence="1">Uncharacterized protein</fullName>
    </submittedName>
</protein>
<dbReference type="EnsemblBacteria" id="ACO78734">
    <property type="protein sequence ID" value="ACO78734"/>
    <property type="gene ID" value="Avin_25540"/>
</dbReference>
<keyword evidence="2" id="KW-1185">Reference proteome</keyword>
<dbReference type="KEGG" id="avn:Avin_25540"/>
<dbReference type="AlphaFoldDB" id="C1DIQ3"/>
<dbReference type="Proteomes" id="UP000002424">
    <property type="component" value="Chromosome"/>
</dbReference>
<evidence type="ECO:0000313" key="2">
    <source>
        <dbReference type="Proteomes" id="UP000002424"/>
    </source>
</evidence>